<keyword evidence="13 21" id="KW-0862">Zinc</keyword>
<evidence type="ECO:0000256" key="16">
    <source>
        <dbReference type="ARBA" id="ARBA00023157"/>
    </source>
</evidence>
<keyword evidence="15" id="KW-0472">Membrane</keyword>
<keyword evidence="17" id="KW-0325">Glycoprotein</keyword>
<dbReference type="InterPro" id="IPR034016">
    <property type="entry name" value="M1_APN-typ"/>
</dbReference>
<protein>
    <recommendedName>
        <fullName evidence="5">Aminopeptidase N</fullName>
        <ecNumber evidence="4">3.4.11.2</ecNumber>
    </recommendedName>
    <alternativeName>
        <fullName evidence="19">Microsomal aminopeptidase</fullName>
    </alternativeName>
</protein>
<evidence type="ECO:0000256" key="3">
    <source>
        <dbReference type="ARBA" id="ARBA00010136"/>
    </source>
</evidence>
<comment type="similarity">
    <text evidence="3">Belongs to the peptidase M1 family.</text>
</comment>
<comment type="cofactor">
    <cofactor evidence="21">
        <name>Zn(2+)</name>
        <dbReference type="ChEBI" id="CHEBI:29105"/>
    </cofactor>
    <text evidence="21">Binds 1 zinc ion per subunit.</text>
</comment>
<proteinExistence type="inferred from homology"/>
<dbReference type="GO" id="GO:0098552">
    <property type="term" value="C:side of membrane"/>
    <property type="evidence" value="ECO:0007669"/>
    <property type="project" value="UniProtKB-KW"/>
</dbReference>
<evidence type="ECO:0000259" key="23">
    <source>
        <dbReference type="Pfam" id="PF01433"/>
    </source>
</evidence>
<evidence type="ECO:0000256" key="7">
    <source>
        <dbReference type="ARBA" id="ARBA00022475"/>
    </source>
</evidence>
<dbReference type="VEuPathDB" id="VectorBase:ASTEI10352"/>
<reference evidence="27" key="1">
    <citation type="journal article" date="2014" name="Genome Biol.">
        <title>Genome analysis of a major urban malaria vector mosquito, Anopheles stephensi.</title>
        <authorList>
            <person name="Jiang X."/>
            <person name="Peery A."/>
            <person name="Hall A.B."/>
            <person name="Sharma A."/>
            <person name="Chen X.G."/>
            <person name="Waterhouse R.M."/>
            <person name="Komissarov A."/>
            <person name="Riehle M.M."/>
            <person name="Shouche Y."/>
            <person name="Sharakhova M.V."/>
            <person name="Lawson D."/>
            <person name="Pakpour N."/>
            <person name="Arensburger P."/>
            <person name="Davidson V.L."/>
            <person name="Eiglmeier K."/>
            <person name="Emrich S."/>
            <person name="George P."/>
            <person name="Kennedy R.C."/>
            <person name="Mane S.P."/>
            <person name="Maslen G."/>
            <person name="Oringanje C."/>
            <person name="Qi Y."/>
            <person name="Settlage R."/>
            <person name="Tojo M."/>
            <person name="Tubio J.M."/>
            <person name="Unger M.F."/>
            <person name="Wang B."/>
            <person name="Vernick K.D."/>
            <person name="Ribeiro J.M."/>
            <person name="James A.A."/>
            <person name="Michel K."/>
            <person name="Riehle M.A."/>
            <person name="Luckhart S."/>
            <person name="Sharakhov I.V."/>
            <person name="Tu Z."/>
        </authorList>
    </citation>
    <scope>NUCLEOTIDE SEQUENCE [LARGE SCALE GENOMIC DNA]</scope>
    <source>
        <strain evidence="27">Indian</strain>
    </source>
</reference>
<keyword evidence="16" id="KW-1015">Disulfide bond</keyword>
<evidence type="ECO:0000256" key="14">
    <source>
        <dbReference type="ARBA" id="ARBA00023049"/>
    </source>
</evidence>
<dbReference type="FunFam" id="1.10.390.10:FF:000019">
    <property type="entry name" value="Aminopeptidase"/>
    <property type="match status" value="1"/>
</dbReference>
<feature type="domain" description="Peptidase M1 membrane alanine aminopeptidase" evidence="23">
    <location>
        <begin position="297"/>
        <end position="524"/>
    </location>
</feature>
<keyword evidence="12" id="KW-0378">Hydrolase</keyword>
<feature type="domain" description="Aminopeptidase N-like N-terminal" evidence="25">
    <location>
        <begin position="76"/>
        <end position="267"/>
    </location>
</feature>
<dbReference type="Pfam" id="PF01433">
    <property type="entry name" value="Peptidase_M1"/>
    <property type="match status" value="2"/>
</dbReference>
<dbReference type="FunFam" id="1.25.50.20:FF:000001">
    <property type="entry name" value="Aminopeptidase"/>
    <property type="match status" value="1"/>
</dbReference>
<evidence type="ECO:0000256" key="19">
    <source>
        <dbReference type="ARBA" id="ARBA00042613"/>
    </source>
</evidence>
<dbReference type="InterPro" id="IPR024571">
    <property type="entry name" value="ERAP1-like_C_dom"/>
</dbReference>
<dbReference type="OMA" id="DNYTKIH"/>
<dbReference type="PANTHER" id="PTHR11533:SF290">
    <property type="entry name" value="AMINOPEPTIDASE"/>
    <property type="match status" value="1"/>
</dbReference>
<evidence type="ECO:0000256" key="11">
    <source>
        <dbReference type="ARBA" id="ARBA00022729"/>
    </source>
</evidence>
<dbReference type="GO" id="GO:0008270">
    <property type="term" value="F:zinc ion binding"/>
    <property type="evidence" value="ECO:0007669"/>
    <property type="project" value="InterPro"/>
</dbReference>
<dbReference type="InterPro" id="IPR027268">
    <property type="entry name" value="Peptidase_M4/M1_CTD_sf"/>
</dbReference>
<sequence length="1870" mass="209333">MVRSKILAVTVGLLCCLFAADSRFARAERPPFKSSSGLYEDEPLLAASEQDSDGNFVGIVPAQPVNEAYRLPKTSVPIHYDLHLTTEIHRNERQFSGSVAIQLQVLETTDQLVLHTRGLVISSARISSLPNGVTGAPVLIGDATYSTNTTIEHITFTSPNILQPGFFWLEVSFVGQLATNDDGFYVSSYVADSGERRYLATTQFESTSARMAFPCYDEPALKATFTVSLTHSITYSAISNMRENRRSDADGMRTTVFDKTPIMSSYLLAFVVSDFLYRIDGTQRVYVRPNAFQQATFALEAGVKILKVLDEHLGIPYSTYMPTLNQIAVPDFAAGAMENWGLVTYREQLLLFDPAVSTYRTKTNIATTIAHEYAHQWFGDLVTPEWWEYIWLNEGFATLYEFYAAHLAYPEAEYWELFNTQVIQAAMVPDGLASTRPMNWNAATPGEISALFDRVAYPKSGSVLNMMRHVLGEENWKAGLNTYLNDRALSVAVDEQLYTALQSAIEGKDVLPNGVTVAQIMRTWANEAGYPVLSVRRSYDTGDVIISQERFYSDRKVPNTNVWMIPYNYVQQARADFNEFDDFQWLATKAARIATTVPATEWLIFNKQQVGYYRVNYDDRNWELITNALIDNFAAVHRLNRAQLIDDAYWLARSGRLDLRVALRLMTYLRGEREYAPWAAANIALSYFNSRLRGTENYHDFILFVDALIEELYGLLTIDVVSPNDSLLHKYLVQTITSWACSLGYKDCLERTGALLRAEASGTGPAVHPDIATVTYCYGMRTTGAAEYQYLYRKMMDSKNLAERTALIDALGCSTNKEFLTSFLSTALGTGTGVEINYRADERRRVVQAVYSGSRVGVDALIEYLMDPAVVNEFVSILSTSTLNSALSAIASRTNNEAEMNKLNTLLTALGSRITSQTATNLRNTAQSNLDWVNGFEGLMLTNFLSEFVTDIPNTTTDAPSTTTAATQSTTTGAGATTTTTTPAPTTTVTTTTVQTTTDDDGAALWAQATITASVDRHSQPGRLDRSKLHLLRYEKFSERGNAKELSPYRLPNDTFPESYTLELSSNIHAQDFSYSGTVVIRVRVRQATRSIVLHSLRSTLVQIEDPELDTLTIRMGTELQPGIYQLMVRFENTLRSDVGGFYWTSYGVGNEVRYAAVTQFQPVDARTAFPCYDEPGIRATFTISITSGVGTKVYSNMPVKSVSIIGNGLKQTRFHTTPSMSTYLVAFAITDEFASTRLSLPAPPTNLRMELIAPPTASDRAQTYGLELGGIVIRAVEQYFNQTYDLPKLDQLAVPDFYFAAMENWGLVIYEERYLLYDEAANTNRDKENVIATIVHEFVHQFLGNLLTPHWWSDLALSEGFATFYEYYLSSMLEPNIRFMEKFTIEALQTALLLDADISVRPISYDVQRPVDIGRMFDIISYQKGGSVFRMFHYAFGERAFQKGMRRYISANKGRSVTPDDLFASLENSVREEAALPLSLDVATVMKPWIYQSGYPLVTVKMQDGELTFSQQHFLYPESTIDSNRTWWIPITYEITPGVAKKFWMPQGTSQVSLEEAELPAGGFLLVNPQQTGYYRVNYDEALWMRLISRLKEDPSVVSPVSRGQLLDDCFKLYYSGRVAAGTMYGLLSYAASETDAIPWTVAFANDNLGVLRDALIVDRSAFEAFSRFVTTLTTNVFNAVGFDASPTDPHETQQLRRTVIEWSCRSGSLECRTEALSRMVSDLAGTVLLPSYIRDSVYCGGATIASTAQLETVWARLQTVTDVGERLNTIEALACSENEQFLDELLNSILTNENPGEWEFILSAVYRNSAIGYEAFNRWLTTNSLQILQSIGTDPAFLNILADINQREASVQKFDELVQLFRNSLPAH</sequence>
<name>A0A182YPG6_ANOST</name>
<organism evidence="26 27">
    <name type="scientific">Anopheles stephensi</name>
    <name type="common">Indo-Pakistan malaria mosquito</name>
    <dbReference type="NCBI Taxonomy" id="30069"/>
    <lineage>
        <taxon>Eukaryota</taxon>
        <taxon>Metazoa</taxon>
        <taxon>Ecdysozoa</taxon>
        <taxon>Arthropoda</taxon>
        <taxon>Hexapoda</taxon>
        <taxon>Insecta</taxon>
        <taxon>Pterygota</taxon>
        <taxon>Neoptera</taxon>
        <taxon>Endopterygota</taxon>
        <taxon>Diptera</taxon>
        <taxon>Nematocera</taxon>
        <taxon>Culicoidea</taxon>
        <taxon>Culicidae</taxon>
        <taxon>Anophelinae</taxon>
        <taxon>Anopheles</taxon>
    </lineage>
</organism>
<dbReference type="InterPro" id="IPR001930">
    <property type="entry name" value="Peptidase_M1"/>
</dbReference>
<dbReference type="FunFam" id="2.60.40.1910:FF:000008">
    <property type="entry name" value="Aminopeptidase"/>
    <property type="match status" value="1"/>
</dbReference>
<dbReference type="SUPFAM" id="SSF55486">
    <property type="entry name" value="Metalloproteases ('zincins'), catalytic domain"/>
    <property type="match status" value="2"/>
</dbReference>
<dbReference type="FunFam" id="1.10.390.10:FF:000013">
    <property type="entry name" value="Aminopeptidase N"/>
    <property type="match status" value="1"/>
</dbReference>
<feature type="binding site" evidence="21">
    <location>
        <position position="394"/>
    </location>
    <ligand>
        <name>Zn(2+)</name>
        <dbReference type="ChEBI" id="CHEBI:29105"/>
        <note>catalytic</note>
    </ligand>
</feature>
<dbReference type="InterPro" id="IPR042097">
    <property type="entry name" value="Aminopeptidase_N-like_N_sf"/>
</dbReference>
<evidence type="ECO:0000256" key="10">
    <source>
        <dbReference type="ARBA" id="ARBA00022723"/>
    </source>
</evidence>
<dbReference type="GO" id="GO:0070006">
    <property type="term" value="F:metalloaminopeptidase activity"/>
    <property type="evidence" value="ECO:0007669"/>
    <property type="project" value="TreeGrafter"/>
</dbReference>
<dbReference type="GO" id="GO:0005737">
    <property type="term" value="C:cytoplasm"/>
    <property type="evidence" value="ECO:0007669"/>
    <property type="project" value="TreeGrafter"/>
</dbReference>
<dbReference type="EC" id="3.4.11.2" evidence="4"/>
<dbReference type="Gene3D" id="2.60.40.1730">
    <property type="entry name" value="tricorn interacting facor f3 domain"/>
    <property type="match status" value="2"/>
</dbReference>
<dbReference type="InterPro" id="IPR045357">
    <property type="entry name" value="Aminopeptidase_N-like_N"/>
</dbReference>
<evidence type="ECO:0000256" key="21">
    <source>
        <dbReference type="PIRSR" id="PIRSR634016-3"/>
    </source>
</evidence>
<evidence type="ECO:0000259" key="25">
    <source>
        <dbReference type="Pfam" id="PF17900"/>
    </source>
</evidence>
<evidence type="ECO:0000313" key="27">
    <source>
        <dbReference type="Proteomes" id="UP000076408"/>
    </source>
</evidence>
<evidence type="ECO:0000256" key="6">
    <source>
        <dbReference type="ARBA" id="ARBA00022438"/>
    </source>
</evidence>
<dbReference type="GO" id="GO:0043171">
    <property type="term" value="P:peptide catabolic process"/>
    <property type="evidence" value="ECO:0007669"/>
    <property type="project" value="TreeGrafter"/>
</dbReference>
<evidence type="ECO:0000256" key="20">
    <source>
        <dbReference type="PIRSR" id="PIRSR634016-1"/>
    </source>
</evidence>
<dbReference type="GO" id="GO:0005615">
    <property type="term" value="C:extracellular space"/>
    <property type="evidence" value="ECO:0007669"/>
    <property type="project" value="TreeGrafter"/>
</dbReference>
<evidence type="ECO:0000256" key="17">
    <source>
        <dbReference type="ARBA" id="ARBA00023180"/>
    </source>
</evidence>
<evidence type="ECO:0000313" key="26">
    <source>
        <dbReference type="EnsemblMetazoa" id="ASTEI10352-PA"/>
    </source>
</evidence>
<feature type="domain" description="ERAP1-like C-terminal" evidence="24">
    <location>
        <begin position="602"/>
        <end position="909"/>
    </location>
</feature>
<dbReference type="EnsemblMetazoa" id="ASTEI10352-RA">
    <property type="protein sequence ID" value="ASTEI10352-PA"/>
    <property type="gene ID" value="ASTEI10352"/>
</dbReference>
<keyword evidence="9" id="KW-0645">Protease</keyword>
<accession>A0A182YPG6</accession>
<feature type="active site" description="Proton acceptor" evidence="20">
    <location>
        <position position="372"/>
    </location>
</feature>
<evidence type="ECO:0000256" key="4">
    <source>
        <dbReference type="ARBA" id="ARBA00012564"/>
    </source>
</evidence>
<feature type="domain" description="Aminopeptidase N-like N-terminal" evidence="25">
    <location>
        <begin position="1057"/>
        <end position="1225"/>
    </location>
</feature>
<keyword evidence="7" id="KW-1003">Cell membrane</keyword>
<feature type="domain" description="Peptidase M1 membrane alanine aminopeptidase" evidence="23">
    <location>
        <begin position="1266"/>
        <end position="1490"/>
    </location>
</feature>
<evidence type="ECO:0000256" key="2">
    <source>
        <dbReference type="ARBA" id="ARBA00004609"/>
    </source>
</evidence>
<dbReference type="Pfam" id="PF11838">
    <property type="entry name" value="ERAP1_C"/>
    <property type="match status" value="2"/>
</dbReference>
<dbReference type="PRINTS" id="PR00756">
    <property type="entry name" value="ALADIPTASE"/>
</dbReference>
<evidence type="ECO:0000256" key="12">
    <source>
        <dbReference type="ARBA" id="ARBA00022801"/>
    </source>
</evidence>
<dbReference type="InterPro" id="IPR014782">
    <property type="entry name" value="Peptidase_M1_dom"/>
</dbReference>
<dbReference type="VEuPathDB" id="VectorBase:ASTEI20_036600"/>
<evidence type="ECO:0000256" key="8">
    <source>
        <dbReference type="ARBA" id="ARBA00022622"/>
    </source>
</evidence>
<feature type="binding site" evidence="21">
    <location>
        <position position="375"/>
    </location>
    <ligand>
        <name>Zn(2+)</name>
        <dbReference type="ChEBI" id="CHEBI:29105"/>
        <note>catalytic</note>
    </ligand>
</feature>
<dbReference type="GO" id="GO:0005886">
    <property type="term" value="C:plasma membrane"/>
    <property type="evidence" value="ECO:0007669"/>
    <property type="project" value="UniProtKB-SubCell"/>
</dbReference>
<comment type="catalytic activity">
    <reaction evidence="1">
        <text>Release of an N-terminal amino acid, Xaa-|-Yaa- from a peptide, amide or arylamide. Xaa is preferably Ala, but may be most amino acids including Pro (slow action). When a terminal hydrophobic residue is followed by a prolyl residue, the two may be released as an intact Xaa-Pro dipeptide.</text>
        <dbReference type="EC" id="3.4.11.2"/>
    </reaction>
</comment>
<evidence type="ECO:0000256" key="9">
    <source>
        <dbReference type="ARBA" id="ARBA00022670"/>
    </source>
</evidence>
<dbReference type="STRING" id="30069.A0A182YPG6"/>
<dbReference type="Proteomes" id="UP000076408">
    <property type="component" value="Unassembled WGS sequence"/>
</dbReference>
<evidence type="ECO:0000256" key="1">
    <source>
        <dbReference type="ARBA" id="ARBA00000098"/>
    </source>
</evidence>
<feature type="binding site" evidence="21">
    <location>
        <position position="371"/>
    </location>
    <ligand>
        <name>Zn(2+)</name>
        <dbReference type="ChEBI" id="CHEBI:29105"/>
        <note>catalytic</note>
    </ligand>
</feature>
<dbReference type="FunFam" id="2.60.40.1730:FF:000002">
    <property type="entry name" value="Aminopeptidase"/>
    <property type="match status" value="1"/>
</dbReference>
<dbReference type="Gene3D" id="1.10.390.10">
    <property type="entry name" value="Neutral Protease Domain 2"/>
    <property type="match status" value="2"/>
</dbReference>
<keyword evidence="6" id="KW-0031">Aminopeptidase</keyword>
<evidence type="ECO:0000256" key="13">
    <source>
        <dbReference type="ARBA" id="ARBA00022833"/>
    </source>
</evidence>
<dbReference type="VEuPathDB" id="VectorBase:ASTE006100"/>
<evidence type="ECO:0000256" key="18">
    <source>
        <dbReference type="ARBA" id="ARBA00023288"/>
    </source>
</evidence>
<dbReference type="CDD" id="cd09601">
    <property type="entry name" value="M1_APN-Q_like"/>
    <property type="match status" value="2"/>
</dbReference>
<comment type="subcellular location">
    <subcellularLocation>
        <location evidence="2">Cell membrane</location>
        <topology evidence="2">Lipid-anchor</topology>
        <topology evidence="2">GPI-anchor</topology>
    </subcellularLocation>
</comment>
<keyword evidence="8" id="KW-0336">GPI-anchor</keyword>
<reference evidence="26" key="2">
    <citation type="submission" date="2020-05" db="UniProtKB">
        <authorList>
            <consortium name="EnsemblMetazoa"/>
        </authorList>
    </citation>
    <scope>IDENTIFICATION</scope>
    <source>
        <strain evidence="26">Indian</strain>
    </source>
</reference>
<dbReference type="PANTHER" id="PTHR11533">
    <property type="entry name" value="PROTEASE M1 ZINC METALLOPROTEASE"/>
    <property type="match status" value="1"/>
</dbReference>
<evidence type="ECO:0000256" key="5">
    <source>
        <dbReference type="ARBA" id="ARBA00015611"/>
    </source>
</evidence>
<evidence type="ECO:0000256" key="22">
    <source>
        <dbReference type="PIRSR" id="PIRSR634016-4"/>
    </source>
</evidence>
<keyword evidence="18" id="KW-0449">Lipoprotein</keyword>
<dbReference type="SUPFAM" id="SSF63737">
    <property type="entry name" value="Leukotriene A4 hydrolase N-terminal domain"/>
    <property type="match status" value="2"/>
</dbReference>
<dbReference type="GO" id="GO:0006508">
    <property type="term" value="P:proteolysis"/>
    <property type="evidence" value="ECO:0007669"/>
    <property type="project" value="UniProtKB-KW"/>
</dbReference>
<dbReference type="VEuPathDB" id="VectorBase:ASTEI20_032754"/>
<keyword evidence="27" id="KW-1185">Reference proteome</keyword>
<dbReference type="Gene3D" id="1.25.50.20">
    <property type="match status" value="2"/>
</dbReference>
<keyword evidence="10 21" id="KW-0479">Metal-binding</keyword>
<dbReference type="GO" id="GO:0042277">
    <property type="term" value="F:peptide binding"/>
    <property type="evidence" value="ECO:0007669"/>
    <property type="project" value="TreeGrafter"/>
</dbReference>
<keyword evidence="14" id="KW-0482">Metalloprotease</keyword>
<dbReference type="Gene3D" id="2.60.40.1910">
    <property type="match status" value="2"/>
</dbReference>
<evidence type="ECO:0000256" key="15">
    <source>
        <dbReference type="ARBA" id="ARBA00023136"/>
    </source>
</evidence>
<feature type="site" description="Transition state stabilizer" evidence="22">
    <location>
        <position position="457"/>
    </location>
</feature>
<evidence type="ECO:0000259" key="24">
    <source>
        <dbReference type="Pfam" id="PF11838"/>
    </source>
</evidence>
<dbReference type="GO" id="GO:0016285">
    <property type="term" value="F:alanyl aminopeptidase activity"/>
    <property type="evidence" value="ECO:0007669"/>
    <property type="project" value="UniProtKB-EC"/>
</dbReference>
<dbReference type="InterPro" id="IPR050344">
    <property type="entry name" value="Peptidase_M1_aminopeptidases"/>
</dbReference>
<feature type="domain" description="ERAP1-like C-terminal" evidence="24">
    <location>
        <begin position="1565"/>
        <end position="1866"/>
    </location>
</feature>
<keyword evidence="11" id="KW-0732">Signal</keyword>
<dbReference type="Pfam" id="PF17900">
    <property type="entry name" value="Peptidase_M1_N"/>
    <property type="match status" value="2"/>
</dbReference>